<gene>
    <name evidence="2" type="ORF">DBV15_11131</name>
</gene>
<evidence type="ECO:0000256" key="1">
    <source>
        <dbReference type="SAM" id="MobiDB-lite"/>
    </source>
</evidence>
<dbReference type="EMBL" id="QBLH01002447">
    <property type="protein sequence ID" value="TGZ48497.1"/>
    <property type="molecule type" value="Genomic_DNA"/>
</dbReference>
<reference evidence="2 3" key="1">
    <citation type="journal article" date="2019" name="Philos. Trans. R. Soc. Lond., B, Biol. Sci.">
        <title>Ant behaviour and brain gene expression of defending hosts depend on the ecological success of the intruding social parasite.</title>
        <authorList>
            <person name="Kaur R."/>
            <person name="Stoldt M."/>
            <person name="Jongepier E."/>
            <person name="Feldmeyer B."/>
            <person name="Menzel F."/>
            <person name="Bornberg-Bauer E."/>
            <person name="Foitzik S."/>
        </authorList>
    </citation>
    <scope>NUCLEOTIDE SEQUENCE [LARGE SCALE GENOMIC DNA]</scope>
    <source>
        <tissue evidence="2">Whole body</tissue>
    </source>
</reference>
<comment type="caution">
    <text evidence="2">The sequence shown here is derived from an EMBL/GenBank/DDBJ whole genome shotgun (WGS) entry which is preliminary data.</text>
</comment>
<evidence type="ECO:0000313" key="3">
    <source>
        <dbReference type="Proteomes" id="UP000310200"/>
    </source>
</evidence>
<organism evidence="2 3">
    <name type="scientific">Temnothorax longispinosus</name>
    <dbReference type="NCBI Taxonomy" id="300112"/>
    <lineage>
        <taxon>Eukaryota</taxon>
        <taxon>Metazoa</taxon>
        <taxon>Ecdysozoa</taxon>
        <taxon>Arthropoda</taxon>
        <taxon>Hexapoda</taxon>
        <taxon>Insecta</taxon>
        <taxon>Pterygota</taxon>
        <taxon>Neoptera</taxon>
        <taxon>Endopterygota</taxon>
        <taxon>Hymenoptera</taxon>
        <taxon>Apocrita</taxon>
        <taxon>Aculeata</taxon>
        <taxon>Formicoidea</taxon>
        <taxon>Formicidae</taxon>
        <taxon>Myrmicinae</taxon>
        <taxon>Temnothorax</taxon>
    </lineage>
</organism>
<proteinExistence type="predicted"/>
<protein>
    <submittedName>
        <fullName evidence="2">Uncharacterized protein</fullName>
    </submittedName>
</protein>
<dbReference type="AlphaFoldDB" id="A0A4S2KKU3"/>
<dbReference type="Proteomes" id="UP000310200">
    <property type="component" value="Unassembled WGS sequence"/>
</dbReference>
<accession>A0A4S2KKU3</accession>
<evidence type="ECO:0000313" key="2">
    <source>
        <dbReference type="EMBL" id="TGZ48497.1"/>
    </source>
</evidence>
<sequence>MKRARSSSVYRRFRTTASCDVDQNRLTRIDITPPSSSLSFISIGQAALSSHVVERTASDWLSARVSTPPRIPNARARSRGVGSE</sequence>
<name>A0A4S2KKU3_9HYME</name>
<keyword evidence="3" id="KW-1185">Reference proteome</keyword>
<feature type="region of interest" description="Disordered" evidence="1">
    <location>
        <begin position="65"/>
        <end position="84"/>
    </location>
</feature>